<dbReference type="InterPro" id="IPR009574">
    <property type="entry name" value="DUF1189"/>
</dbReference>
<evidence type="ECO:0000313" key="2">
    <source>
        <dbReference type="EMBL" id="MCF6137929.1"/>
    </source>
</evidence>
<gene>
    <name evidence="2" type="ORF">L2716_09365</name>
</gene>
<evidence type="ECO:0000256" key="1">
    <source>
        <dbReference type="SAM" id="Phobius"/>
    </source>
</evidence>
<keyword evidence="3" id="KW-1185">Reference proteome</keyword>
<sequence>MNIFKQFTVSFYSPKDMAAFRFQKIGKTIGYVFIMMLFAFIFLGTNMGLMISGFVNNFETVINDELPAFEFKDKQITSDIDKPIIYEDKEQTFIFDTTGQVTRDDLDKYSDVVAIFQDETYIITNSSVEKLDYTMMGDMNFNKEDITNLLDGAKSLLPLIISVAIIAAYIFMTALKFIGITVLALIGLIVKNVMKRKNIPYRQLWIMSAYAVTLPTILFAILESLGIMFPGQLFIYWAVAVFILSRIVKHVPVPRVPEDK</sequence>
<feature type="transmembrane region" description="Helical" evidence="1">
    <location>
        <begin position="29"/>
        <end position="51"/>
    </location>
</feature>
<evidence type="ECO:0000313" key="3">
    <source>
        <dbReference type="Proteomes" id="UP001649381"/>
    </source>
</evidence>
<dbReference type="EMBL" id="JAKIJS010000001">
    <property type="protein sequence ID" value="MCF6137929.1"/>
    <property type="molecule type" value="Genomic_DNA"/>
</dbReference>
<name>A0ABS9GYW5_9BACL</name>
<reference evidence="2 3" key="1">
    <citation type="submission" date="2022-01" db="EMBL/GenBank/DDBJ databases">
        <title>Alkalihalobacillus sp. EGI L200015, a novel bacterium isolated from a salt lake sediment.</title>
        <authorList>
            <person name="Gao L."/>
            <person name="Fang B.-Z."/>
            <person name="Li W.-J."/>
        </authorList>
    </citation>
    <scope>NUCLEOTIDE SEQUENCE [LARGE SCALE GENOMIC DNA]</scope>
    <source>
        <strain evidence="2 3">KCTC 12718</strain>
    </source>
</reference>
<accession>A0ABS9GYW5</accession>
<proteinExistence type="predicted"/>
<dbReference type="Pfam" id="PF06691">
    <property type="entry name" value="DUF1189"/>
    <property type="match status" value="1"/>
</dbReference>
<organism evidence="2 3">
    <name type="scientific">Pseudalkalibacillus berkeleyi</name>
    <dbReference type="NCBI Taxonomy" id="1069813"/>
    <lineage>
        <taxon>Bacteria</taxon>
        <taxon>Bacillati</taxon>
        <taxon>Bacillota</taxon>
        <taxon>Bacilli</taxon>
        <taxon>Bacillales</taxon>
        <taxon>Fictibacillaceae</taxon>
        <taxon>Pseudalkalibacillus</taxon>
    </lineage>
</organism>
<keyword evidence="1" id="KW-1133">Transmembrane helix</keyword>
<comment type="caution">
    <text evidence="2">The sequence shown here is derived from an EMBL/GenBank/DDBJ whole genome shotgun (WGS) entry which is preliminary data.</text>
</comment>
<dbReference type="Proteomes" id="UP001649381">
    <property type="component" value="Unassembled WGS sequence"/>
</dbReference>
<protein>
    <submittedName>
        <fullName evidence="2">DUF1189 domain-containing protein</fullName>
    </submittedName>
</protein>
<feature type="transmembrane region" description="Helical" evidence="1">
    <location>
        <begin position="227"/>
        <end position="245"/>
    </location>
</feature>
<feature type="transmembrane region" description="Helical" evidence="1">
    <location>
        <begin position="202"/>
        <end position="221"/>
    </location>
</feature>
<feature type="transmembrane region" description="Helical" evidence="1">
    <location>
        <begin position="159"/>
        <end position="190"/>
    </location>
</feature>
<dbReference type="RefSeq" id="WP_236333944.1">
    <property type="nucleotide sequence ID" value="NZ_JAKIJS010000001.1"/>
</dbReference>
<keyword evidence="1" id="KW-0812">Transmembrane</keyword>
<keyword evidence="1" id="KW-0472">Membrane</keyword>